<sequence>MSPPLTIHTRGPGRGEVDLNGLAGKAAPGIPDGVALRCWVQRPGWEPEAPWLRLQACLSKLNSSSGESRTPRQASPWDSAIVPRDAPSWSHQASAFLSSFIAVLFTSTAIEAGSCLRGWCHKAVHNGLIADLQ</sequence>
<comment type="caution">
    <text evidence="1">The sequence shown here is derived from an EMBL/GenBank/DDBJ whole genome shotgun (WGS) entry which is preliminary data.</text>
</comment>
<gene>
    <name evidence="1" type="ORF">HPB52_000935</name>
</gene>
<accession>A0A9D4PN86</accession>
<dbReference type="AlphaFoldDB" id="A0A9D4PN86"/>
<name>A0A9D4PN86_RHISA</name>
<organism evidence="1 2">
    <name type="scientific">Rhipicephalus sanguineus</name>
    <name type="common">Brown dog tick</name>
    <name type="synonym">Ixodes sanguineus</name>
    <dbReference type="NCBI Taxonomy" id="34632"/>
    <lineage>
        <taxon>Eukaryota</taxon>
        <taxon>Metazoa</taxon>
        <taxon>Ecdysozoa</taxon>
        <taxon>Arthropoda</taxon>
        <taxon>Chelicerata</taxon>
        <taxon>Arachnida</taxon>
        <taxon>Acari</taxon>
        <taxon>Parasitiformes</taxon>
        <taxon>Ixodida</taxon>
        <taxon>Ixodoidea</taxon>
        <taxon>Ixodidae</taxon>
        <taxon>Rhipicephalinae</taxon>
        <taxon>Rhipicephalus</taxon>
        <taxon>Rhipicephalus</taxon>
    </lineage>
</organism>
<reference evidence="1" key="2">
    <citation type="submission" date="2021-09" db="EMBL/GenBank/DDBJ databases">
        <authorList>
            <person name="Jia N."/>
            <person name="Wang J."/>
            <person name="Shi W."/>
            <person name="Du L."/>
            <person name="Sun Y."/>
            <person name="Zhan W."/>
            <person name="Jiang J."/>
            <person name="Wang Q."/>
            <person name="Zhang B."/>
            <person name="Ji P."/>
            <person name="Sakyi L.B."/>
            <person name="Cui X."/>
            <person name="Yuan T."/>
            <person name="Jiang B."/>
            <person name="Yang W."/>
            <person name="Lam T.T.-Y."/>
            <person name="Chang Q."/>
            <person name="Ding S."/>
            <person name="Wang X."/>
            <person name="Zhu J."/>
            <person name="Ruan X."/>
            <person name="Zhao L."/>
            <person name="Wei J."/>
            <person name="Que T."/>
            <person name="Du C."/>
            <person name="Cheng J."/>
            <person name="Dai P."/>
            <person name="Han X."/>
            <person name="Huang E."/>
            <person name="Gao Y."/>
            <person name="Liu J."/>
            <person name="Shao H."/>
            <person name="Ye R."/>
            <person name="Li L."/>
            <person name="Wei W."/>
            <person name="Wang X."/>
            <person name="Wang C."/>
            <person name="Huo Q."/>
            <person name="Li W."/>
            <person name="Guo W."/>
            <person name="Chen H."/>
            <person name="Chen S."/>
            <person name="Zhou L."/>
            <person name="Zhou L."/>
            <person name="Ni X."/>
            <person name="Tian J."/>
            <person name="Zhou Y."/>
            <person name="Sheng Y."/>
            <person name="Liu T."/>
            <person name="Pan Y."/>
            <person name="Xia L."/>
            <person name="Li J."/>
            <person name="Zhao F."/>
            <person name="Cao W."/>
        </authorList>
    </citation>
    <scope>NUCLEOTIDE SEQUENCE</scope>
    <source>
        <strain evidence="1">Rsan-2018</strain>
        <tissue evidence="1">Larvae</tissue>
    </source>
</reference>
<protein>
    <submittedName>
        <fullName evidence="1">Uncharacterized protein</fullName>
    </submittedName>
</protein>
<dbReference type="Proteomes" id="UP000821837">
    <property type="component" value="Chromosome 6"/>
</dbReference>
<dbReference type="EMBL" id="JABSTV010001252">
    <property type="protein sequence ID" value="KAH7946542.1"/>
    <property type="molecule type" value="Genomic_DNA"/>
</dbReference>
<keyword evidence="2" id="KW-1185">Reference proteome</keyword>
<proteinExistence type="predicted"/>
<evidence type="ECO:0000313" key="2">
    <source>
        <dbReference type="Proteomes" id="UP000821837"/>
    </source>
</evidence>
<reference evidence="1" key="1">
    <citation type="journal article" date="2020" name="Cell">
        <title>Large-Scale Comparative Analyses of Tick Genomes Elucidate Their Genetic Diversity and Vector Capacities.</title>
        <authorList>
            <consortium name="Tick Genome and Microbiome Consortium (TIGMIC)"/>
            <person name="Jia N."/>
            <person name="Wang J."/>
            <person name="Shi W."/>
            <person name="Du L."/>
            <person name="Sun Y."/>
            <person name="Zhan W."/>
            <person name="Jiang J.F."/>
            <person name="Wang Q."/>
            <person name="Zhang B."/>
            <person name="Ji P."/>
            <person name="Bell-Sakyi L."/>
            <person name="Cui X.M."/>
            <person name="Yuan T.T."/>
            <person name="Jiang B.G."/>
            <person name="Yang W.F."/>
            <person name="Lam T.T."/>
            <person name="Chang Q.C."/>
            <person name="Ding S.J."/>
            <person name="Wang X.J."/>
            <person name="Zhu J.G."/>
            <person name="Ruan X.D."/>
            <person name="Zhao L."/>
            <person name="Wei J.T."/>
            <person name="Ye R.Z."/>
            <person name="Que T.C."/>
            <person name="Du C.H."/>
            <person name="Zhou Y.H."/>
            <person name="Cheng J.X."/>
            <person name="Dai P.F."/>
            <person name="Guo W.B."/>
            <person name="Han X.H."/>
            <person name="Huang E.J."/>
            <person name="Li L.F."/>
            <person name="Wei W."/>
            <person name="Gao Y.C."/>
            <person name="Liu J.Z."/>
            <person name="Shao H.Z."/>
            <person name="Wang X."/>
            <person name="Wang C.C."/>
            <person name="Yang T.C."/>
            <person name="Huo Q.B."/>
            <person name="Li W."/>
            <person name="Chen H.Y."/>
            <person name="Chen S.E."/>
            <person name="Zhou L.G."/>
            <person name="Ni X.B."/>
            <person name="Tian J.H."/>
            <person name="Sheng Y."/>
            <person name="Liu T."/>
            <person name="Pan Y.S."/>
            <person name="Xia L.Y."/>
            <person name="Li J."/>
            <person name="Zhao F."/>
            <person name="Cao W.C."/>
        </authorList>
    </citation>
    <scope>NUCLEOTIDE SEQUENCE</scope>
    <source>
        <strain evidence="1">Rsan-2018</strain>
    </source>
</reference>
<evidence type="ECO:0000313" key="1">
    <source>
        <dbReference type="EMBL" id="KAH7946542.1"/>
    </source>
</evidence>
<dbReference type="VEuPathDB" id="VectorBase:RSAN_027493"/>